<feature type="transmembrane region" description="Helical" evidence="1">
    <location>
        <begin position="96"/>
        <end position="116"/>
    </location>
</feature>
<keyword evidence="1" id="KW-1133">Transmembrane helix</keyword>
<protein>
    <submittedName>
        <fullName evidence="2">TIGR02611 family protein</fullName>
    </submittedName>
</protein>
<evidence type="ECO:0000313" key="2">
    <source>
        <dbReference type="EMBL" id="MCY1139793.1"/>
    </source>
</evidence>
<gene>
    <name evidence="2" type="ORF">OWR29_17465</name>
</gene>
<dbReference type="Pfam" id="PF09656">
    <property type="entry name" value="PGPGW"/>
    <property type="match status" value="1"/>
</dbReference>
<evidence type="ECO:0000256" key="1">
    <source>
        <dbReference type="SAM" id="Phobius"/>
    </source>
</evidence>
<keyword evidence="3" id="KW-1185">Reference proteome</keyword>
<sequence>MTTKPDHEEARPGVLDKIRANPTGKLALKISVAVLGAIVVAVGIVAIPLPGPGWAIVIGGLAIWAIEFAWARHLLEFTKKHVLAWTHWIGRQSWPVKGLVGLATFIFVSVVVYFSVKLSFDIDLIDKGREWLS</sequence>
<name>A0ABT4AZW5_9ACTN</name>
<organism evidence="2 3">
    <name type="scientific">Paractinoplanes pyxinae</name>
    <dbReference type="NCBI Taxonomy" id="2997416"/>
    <lineage>
        <taxon>Bacteria</taxon>
        <taxon>Bacillati</taxon>
        <taxon>Actinomycetota</taxon>
        <taxon>Actinomycetes</taxon>
        <taxon>Micromonosporales</taxon>
        <taxon>Micromonosporaceae</taxon>
        <taxon>Paractinoplanes</taxon>
    </lineage>
</organism>
<dbReference type="RefSeq" id="WP_267563948.1">
    <property type="nucleotide sequence ID" value="NZ_JAPNTZ010000006.1"/>
</dbReference>
<dbReference type="Proteomes" id="UP001151002">
    <property type="component" value="Unassembled WGS sequence"/>
</dbReference>
<dbReference type="NCBIfam" id="TIGR02611">
    <property type="entry name" value="TIGR02611 family protein"/>
    <property type="match status" value="1"/>
</dbReference>
<feature type="transmembrane region" description="Helical" evidence="1">
    <location>
        <begin position="53"/>
        <end position="75"/>
    </location>
</feature>
<keyword evidence="1" id="KW-0812">Transmembrane</keyword>
<dbReference type="EMBL" id="JAPNTZ010000006">
    <property type="protein sequence ID" value="MCY1139793.1"/>
    <property type="molecule type" value="Genomic_DNA"/>
</dbReference>
<keyword evidence="1" id="KW-0472">Membrane</keyword>
<dbReference type="InterPro" id="IPR019099">
    <property type="entry name" value="Uncharacterised_PGPGW_TM"/>
</dbReference>
<proteinExistence type="predicted"/>
<reference evidence="2" key="1">
    <citation type="submission" date="2022-11" db="EMBL/GenBank/DDBJ databases">
        <authorList>
            <person name="Somphong A."/>
            <person name="Phongsopitanun W."/>
        </authorList>
    </citation>
    <scope>NUCLEOTIDE SEQUENCE</scope>
    <source>
        <strain evidence="2">Pm04-4</strain>
    </source>
</reference>
<feature type="transmembrane region" description="Helical" evidence="1">
    <location>
        <begin position="26"/>
        <end position="47"/>
    </location>
</feature>
<dbReference type="InterPro" id="IPR013434">
    <property type="entry name" value="CHP02611"/>
</dbReference>
<comment type="caution">
    <text evidence="2">The sequence shown here is derived from an EMBL/GenBank/DDBJ whole genome shotgun (WGS) entry which is preliminary data.</text>
</comment>
<accession>A0ABT4AZW5</accession>
<evidence type="ECO:0000313" key="3">
    <source>
        <dbReference type="Proteomes" id="UP001151002"/>
    </source>
</evidence>